<evidence type="ECO:0000313" key="2">
    <source>
        <dbReference type="EMBL" id="KAG8077997.1"/>
    </source>
</evidence>
<dbReference type="Proteomes" id="UP000729402">
    <property type="component" value="Unassembled WGS sequence"/>
</dbReference>
<keyword evidence="3" id="KW-1185">Reference proteome</keyword>
<name>A0A8J5T0S2_ZIZPA</name>
<sequence length="152" mass="16342">MDDYGINDRNIDGIEGANNAPAHQSIPDDNMVTRSIPIDEAPTMPSNSKNAEYWKHFEAFKELQNGQMVDHARQEGQRARNRWVARGPRTRGAEGKESVGGAVAVDGLDASLAPAWGAAVARVRRAAGEESASRWGWGLGRGSESLGVRSSG</sequence>
<proteinExistence type="predicted"/>
<reference evidence="2" key="1">
    <citation type="journal article" date="2021" name="bioRxiv">
        <title>Whole Genome Assembly and Annotation of Northern Wild Rice, Zizania palustris L., Supports a Whole Genome Duplication in the Zizania Genus.</title>
        <authorList>
            <person name="Haas M."/>
            <person name="Kono T."/>
            <person name="Macchietto M."/>
            <person name="Millas R."/>
            <person name="McGilp L."/>
            <person name="Shao M."/>
            <person name="Duquette J."/>
            <person name="Hirsch C.N."/>
            <person name="Kimball J."/>
        </authorList>
    </citation>
    <scope>NUCLEOTIDE SEQUENCE</scope>
    <source>
        <tissue evidence="2">Fresh leaf tissue</tissue>
    </source>
</reference>
<feature type="region of interest" description="Disordered" evidence="1">
    <location>
        <begin position="1"/>
        <end position="29"/>
    </location>
</feature>
<feature type="region of interest" description="Disordered" evidence="1">
    <location>
        <begin position="129"/>
        <end position="152"/>
    </location>
</feature>
<reference evidence="2" key="2">
    <citation type="submission" date="2021-02" db="EMBL/GenBank/DDBJ databases">
        <authorList>
            <person name="Kimball J.A."/>
            <person name="Haas M.W."/>
            <person name="Macchietto M."/>
            <person name="Kono T."/>
            <person name="Duquette J."/>
            <person name="Shao M."/>
        </authorList>
    </citation>
    <scope>NUCLEOTIDE SEQUENCE</scope>
    <source>
        <tissue evidence="2">Fresh leaf tissue</tissue>
    </source>
</reference>
<evidence type="ECO:0000256" key="1">
    <source>
        <dbReference type="SAM" id="MobiDB-lite"/>
    </source>
</evidence>
<comment type="caution">
    <text evidence="2">The sequence shown here is derived from an EMBL/GenBank/DDBJ whole genome shotgun (WGS) entry which is preliminary data.</text>
</comment>
<organism evidence="2 3">
    <name type="scientific">Zizania palustris</name>
    <name type="common">Northern wild rice</name>
    <dbReference type="NCBI Taxonomy" id="103762"/>
    <lineage>
        <taxon>Eukaryota</taxon>
        <taxon>Viridiplantae</taxon>
        <taxon>Streptophyta</taxon>
        <taxon>Embryophyta</taxon>
        <taxon>Tracheophyta</taxon>
        <taxon>Spermatophyta</taxon>
        <taxon>Magnoliopsida</taxon>
        <taxon>Liliopsida</taxon>
        <taxon>Poales</taxon>
        <taxon>Poaceae</taxon>
        <taxon>BOP clade</taxon>
        <taxon>Oryzoideae</taxon>
        <taxon>Oryzeae</taxon>
        <taxon>Zizaniinae</taxon>
        <taxon>Zizania</taxon>
    </lineage>
</organism>
<accession>A0A8J5T0S2</accession>
<dbReference type="EMBL" id="JAAALK010000282">
    <property type="protein sequence ID" value="KAG8077997.1"/>
    <property type="molecule type" value="Genomic_DNA"/>
</dbReference>
<protein>
    <submittedName>
        <fullName evidence="2">Uncharacterized protein</fullName>
    </submittedName>
</protein>
<evidence type="ECO:0000313" key="3">
    <source>
        <dbReference type="Proteomes" id="UP000729402"/>
    </source>
</evidence>
<gene>
    <name evidence="2" type="ORF">GUJ93_ZPchr0007g3999</name>
</gene>
<dbReference type="AlphaFoldDB" id="A0A8J5T0S2"/>